<dbReference type="Proteomes" id="UP000215559">
    <property type="component" value="Unassembled WGS sequence"/>
</dbReference>
<evidence type="ECO:0000313" key="2">
    <source>
        <dbReference type="Proteomes" id="UP000215559"/>
    </source>
</evidence>
<comment type="caution">
    <text evidence="1">The sequence shown here is derived from an EMBL/GenBank/DDBJ whole genome shotgun (WGS) entry which is preliminary data.</text>
</comment>
<sequence>MDDSRNDSVRVGDCSSVVQDGRNHQEGIPQVVVALDTGKCKASIDAHTVHLFDSHRKTEPVPSFRNKSRYVLGIIEEFDNNHLPYVAACEDLGVRYKTVDISGPDWIQVVRDCGCDAFLVWPSFKVSVWKRMFDERLKVMVEEMHEIIYPTYNEVWLNESKLRMSYWLEANRIPHSRTWVFYSREGALEFARKVDLPLIAKCDAGSRSAGVEILRSRSAVVRYVEQRFGKGMVWRGADVRDREWGSVLFQEFLPDAAEWRMIRIGKSYFGHQKLTDGTFHSGSGKVGWYNPPRELLDFVRELTDNAGYTAMNVDIFETLDGRYAVNEIQSHFAAYIESQMYIDGRPGRYLYDYSDREWRFEEGVFCRNSCCNLRVEALLDLLDRTASQSPSRVEHLLLPAG</sequence>
<organism evidence="1 2">
    <name type="scientific">candidate division WOR-3 bacterium JGI_Cruoil_03_51_56</name>
    <dbReference type="NCBI Taxonomy" id="1973747"/>
    <lineage>
        <taxon>Bacteria</taxon>
        <taxon>Bacteria division WOR-3</taxon>
    </lineage>
</organism>
<reference evidence="1 2" key="1">
    <citation type="submission" date="2017-07" db="EMBL/GenBank/DDBJ databases">
        <title>Recovery of genomes from metagenomes via a dereplication, aggregation, and scoring strategy.</title>
        <authorList>
            <person name="Sieber C.M."/>
            <person name="Probst A.J."/>
            <person name="Sharrar A."/>
            <person name="Thomas B.C."/>
            <person name="Hess M."/>
            <person name="Tringe S.G."/>
            <person name="Banfield J.F."/>
        </authorList>
    </citation>
    <scope>NUCLEOTIDE SEQUENCE [LARGE SCALE GENOMIC DNA]</scope>
    <source>
        <strain evidence="1">JGI_Cruoil_03_51_56</strain>
    </source>
</reference>
<dbReference type="GO" id="GO:0005524">
    <property type="term" value="F:ATP binding"/>
    <property type="evidence" value="ECO:0007669"/>
    <property type="project" value="InterPro"/>
</dbReference>
<dbReference type="SUPFAM" id="SSF56059">
    <property type="entry name" value="Glutathione synthetase ATP-binding domain-like"/>
    <property type="match status" value="1"/>
</dbReference>
<evidence type="ECO:0000313" key="1">
    <source>
        <dbReference type="EMBL" id="OYD15728.1"/>
    </source>
</evidence>
<proteinExistence type="predicted"/>
<accession>A0A235BTT2</accession>
<name>A0A235BTT2_UNCW3</name>
<dbReference type="Gene3D" id="3.30.1490.20">
    <property type="entry name" value="ATP-grasp fold, A domain"/>
    <property type="match status" value="1"/>
</dbReference>
<protein>
    <recommendedName>
        <fullName evidence="3">ATP-grasp domain-containing protein</fullName>
    </recommendedName>
</protein>
<dbReference type="EMBL" id="NOZP01000085">
    <property type="protein sequence ID" value="OYD15728.1"/>
    <property type="molecule type" value="Genomic_DNA"/>
</dbReference>
<dbReference type="AlphaFoldDB" id="A0A235BTT2"/>
<evidence type="ECO:0008006" key="3">
    <source>
        <dbReference type="Google" id="ProtNLM"/>
    </source>
</evidence>
<gene>
    <name evidence="1" type="ORF">CH330_04790</name>
</gene>
<dbReference type="InterPro" id="IPR013815">
    <property type="entry name" value="ATP_grasp_subdomain_1"/>
</dbReference>